<keyword evidence="2" id="KW-1185">Reference proteome</keyword>
<dbReference type="WBParaSite" id="Pan_g19930.t1">
    <property type="protein sequence ID" value="Pan_g19930.t1"/>
    <property type="gene ID" value="Pan_g19930"/>
</dbReference>
<dbReference type="Proteomes" id="UP000492821">
    <property type="component" value="Unassembled WGS sequence"/>
</dbReference>
<protein>
    <submittedName>
        <fullName evidence="3">Uncharacterized protein</fullName>
    </submittedName>
</protein>
<reference evidence="3" key="2">
    <citation type="submission" date="2020-10" db="UniProtKB">
        <authorList>
            <consortium name="WormBaseParasite"/>
        </authorList>
    </citation>
    <scope>IDENTIFICATION</scope>
</reference>
<evidence type="ECO:0000313" key="3">
    <source>
        <dbReference type="WBParaSite" id="Pan_g19930.t1"/>
    </source>
</evidence>
<name>A0A7E4ZVL5_PANRE</name>
<evidence type="ECO:0000313" key="2">
    <source>
        <dbReference type="Proteomes" id="UP000492821"/>
    </source>
</evidence>
<feature type="region of interest" description="Disordered" evidence="1">
    <location>
        <begin position="1"/>
        <end position="27"/>
    </location>
</feature>
<accession>A0A7E4ZVL5</accession>
<dbReference type="AlphaFoldDB" id="A0A7E4ZVL5"/>
<evidence type="ECO:0000256" key="1">
    <source>
        <dbReference type="SAM" id="MobiDB-lite"/>
    </source>
</evidence>
<reference evidence="2" key="1">
    <citation type="journal article" date="2013" name="Genetics">
        <title>The draft genome and transcriptome of Panagrellus redivivus are shaped by the harsh demands of a free-living lifestyle.</title>
        <authorList>
            <person name="Srinivasan J."/>
            <person name="Dillman A.R."/>
            <person name="Macchietto M.G."/>
            <person name="Heikkinen L."/>
            <person name="Lakso M."/>
            <person name="Fracchia K.M."/>
            <person name="Antoshechkin I."/>
            <person name="Mortazavi A."/>
            <person name="Wong G."/>
            <person name="Sternberg P.W."/>
        </authorList>
    </citation>
    <scope>NUCLEOTIDE SEQUENCE [LARGE SCALE GENOMIC DNA]</scope>
    <source>
        <strain evidence="2">MT8872</strain>
    </source>
</reference>
<organism evidence="2 3">
    <name type="scientific">Panagrellus redivivus</name>
    <name type="common">Microworm</name>
    <dbReference type="NCBI Taxonomy" id="6233"/>
    <lineage>
        <taxon>Eukaryota</taxon>
        <taxon>Metazoa</taxon>
        <taxon>Ecdysozoa</taxon>
        <taxon>Nematoda</taxon>
        <taxon>Chromadorea</taxon>
        <taxon>Rhabditida</taxon>
        <taxon>Tylenchina</taxon>
        <taxon>Panagrolaimomorpha</taxon>
        <taxon>Panagrolaimoidea</taxon>
        <taxon>Panagrolaimidae</taxon>
        <taxon>Panagrellus</taxon>
    </lineage>
</organism>
<proteinExistence type="predicted"/>
<sequence>MASSASETLSQQVKASRSSTASTAPVASIGSTAHAEGRFVDSSSGRHYPGLTLHPILLPTSVVASHAKMFQGISYLTSRRLKQSLLLGRPTGHQQQQLQLFQRQTASSQELAKLRCRIFHFGASSSSICVDDRLLTSSVPTVQVPRYSVADSTFFNATAPRL</sequence>